<sequence length="1205" mass="125360">MNETIAATAGPRRVVLLAKSQKIAHQAGYYLLNGRWHKAAEHKPAPKGVPVAAHPKAAGHYVPIKHFTDGEWDQLKLPSSNSNAGTFNAQLEKLKQYSEAGDVTAILGMQVGTNTYGKKLALIANSLLEQHGAEHKVAPGQKAGEHDAVKVAPVEAAAPVVEPEPAPAPNIESPAPNITEEAPSTTLSMPTFAEGKTTKGVQKHYEAKAKKVMRLAAANDVAGLVSLHEEGLKPNSKGKVGNTWTGKTPNSKALLELHAAALEKVGGKVAAVMEANPPAPEPTKAEKVKQATAAATASLADDPEHMAAVAIANAKVAANNGLLSQIPWDKLSSPEAKGDGTPNKEGINANKKLAVIKMAAEEGDVAALKEMKFGVNTYGKKLNQAVAIAIAAIEEGTPAPAPASAQPAEEGPKDGDTKAGADGGTLVFKDGRWHAQEQAAAEPAQPELTYEEKAAKVAAYLTSTEADEHLHAEGKAIFADLPEETKHALNLAAINSQAKAEVEAAAAHPIDAVPLPDLTGLKPNAQKMVSDALTFLQAKVKAEGVSALKGIAKKMNASGKLIIKLPVSDTQGIKLSGSMAASAAANVYDYIESLKSAVGPAKKATKPKPTATTSAPHADQNVIPAMDDWKQVGPQAGSNPGGKYTDADGTEWYCKFPADADVAKSEVLAAKLYAAAGIAGQDAMLVTKDGKLGIASKWQEVKKATPSELANVDGVASGFATDAWLGNWDVVGMEFDNLQVDAATGKAMRVDAGGSLQYRAQGGKKAFGNVVSELDSLRDKAINPQAAKVFGHLSNADITAGVAKVLKVSDAQIYALVNTYGPGDSAHKKALAETLIARKADLLAKFPKAKKEKKHTFKPEKISEPPSFLNWGGTGASGPSSKQFLNEANEKAVQSIYEAAKTGSVDAIKNLSADTYNKATGEVTGVAPVLEHPSQHVKGYAQQAVNEITQQLNPPKRFRFEGGHPLHSLNAAYPSHKGPPHSDAVEKAGKFLVLGDPGTISLDSLALPKKTFASGQLTRATYSPVAKAAIAQMPETQKQAVKSYTGSSYQGMNSSLWSGNPSGAAKAAGEALHALGHDIAPGTILSRKLSVSGEGLDQILKSTGKVLQEPAIMSTSIRPSSWSGNVQLKLHVGPGVKGLWVGKGSLGAGSALSLNSSEDELILPPNTRLLILSVKKSNGGDADGFGAGSSHVIEAVILPTQQATT</sequence>
<feature type="compositionally biased region" description="Low complexity" evidence="1">
    <location>
        <begin position="398"/>
        <end position="409"/>
    </location>
</feature>
<dbReference type="EMBL" id="PP179325">
    <property type="protein sequence ID" value="XAI70558.1"/>
    <property type="molecule type" value="Genomic_DNA"/>
</dbReference>
<organism evidence="2">
    <name type="scientific">Pseudomonas phage Touem01</name>
    <dbReference type="NCBI Taxonomy" id="3138548"/>
    <lineage>
        <taxon>Viruses</taxon>
    </lineage>
</organism>
<name>A0AAU6W243_9VIRU</name>
<feature type="compositionally biased region" description="Basic and acidic residues" evidence="1">
    <location>
        <begin position="410"/>
        <end position="419"/>
    </location>
</feature>
<dbReference type="SUPFAM" id="SSF56399">
    <property type="entry name" value="ADP-ribosylation"/>
    <property type="match status" value="1"/>
</dbReference>
<protein>
    <submittedName>
        <fullName evidence="2">Uncharacterized protein</fullName>
    </submittedName>
</protein>
<gene>
    <name evidence="2" type="ORF">Touem01_00029</name>
</gene>
<reference evidence="2" key="1">
    <citation type="journal article" date="2024" name="J. Gen. Virol.">
        <title>Novel phages of Pseudomonas syringae unveil numerous potential auxiliary metabolic genes.</title>
        <authorList>
            <person name="Feltin C."/>
            <person name="Garneau J.R."/>
            <person name="Morris C.E."/>
            <person name="Berard A."/>
            <person name="Torres-Barcelo C."/>
        </authorList>
    </citation>
    <scope>NUCLEOTIDE SEQUENCE</scope>
</reference>
<evidence type="ECO:0000313" key="2">
    <source>
        <dbReference type="EMBL" id="XAI70558.1"/>
    </source>
</evidence>
<feature type="region of interest" description="Disordered" evidence="1">
    <location>
        <begin position="398"/>
        <end position="426"/>
    </location>
</feature>
<dbReference type="Gene3D" id="3.90.176.10">
    <property type="entry name" value="Toxin ADP-ribosyltransferase, Chain A, domain 1"/>
    <property type="match status" value="1"/>
</dbReference>
<evidence type="ECO:0000256" key="1">
    <source>
        <dbReference type="SAM" id="MobiDB-lite"/>
    </source>
</evidence>
<proteinExistence type="predicted"/>
<accession>A0AAU6W243</accession>